<comment type="similarity">
    <text evidence="2">Belongs to the LysR transcriptional regulatory family.</text>
</comment>
<evidence type="ECO:0000256" key="1">
    <source>
        <dbReference type="ARBA" id="ARBA00003502"/>
    </source>
</evidence>
<sequence>MHPANDIATFVRVVDRGTFAAVADEVGLTASGVSRTISRLEDRLGVKLLHRSTRRLVLTQEGETYLERARNILNEIDAAEAEVTAGRGRPRGLIRVNTGTAFAKHRFIRLLPDFQAQYPDVEIELSVTDRRIDPAADQIDVTIRVGMLADSALIAYPLGEVRRVIAASPAYLARCGTPQLSYDLKHHNCLLLSGFARQANWPMFGEGRRMLVPVKGSVSCDSADLLLDLAIAGAGIVRLGDFLGEAALADGRLVPLLSAFHDEDASPITALVLPGRQNIPRIRVLIDFLKSRMLVRA</sequence>
<comment type="caution">
    <text evidence="7">The sequence shown here is derived from an EMBL/GenBank/DDBJ whole genome shotgun (WGS) entry which is preliminary data.</text>
</comment>
<dbReference type="PROSITE" id="PS50931">
    <property type="entry name" value="HTH_LYSR"/>
    <property type="match status" value="1"/>
</dbReference>
<proteinExistence type="inferred from homology"/>
<accession>A0A7C9RIU7</accession>
<dbReference type="Pfam" id="PF03466">
    <property type="entry name" value="LysR_substrate"/>
    <property type="match status" value="1"/>
</dbReference>
<evidence type="ECO:0000313" key="8">
    <source>
        <dbReference type="Proteomes" id="UP000480266"/>
    </source>
</evidence>
<dbReference type="InterPro" id="IPR036388">
    <property type="entry name" value="WH-like_DNA-bd_sf"/>
</dbReference>
<dbReference type="GO" id="GO:0006351">
    <property type="term" value="P:DNA-templated transcription"/>
    <property type="evidence" value="ECO:0007669"/>
    <property type="project" value="TreeGrafter"/>
</dbReference>
<dbReference type="GO" id="GO:0003700">
    <property type="term" value="F:DNA-binding transcription factor activity"/>
    <property type="evidence" value="ECO:0007669"/>
    <property type="project" value="InterPro"/>
</dbReference>
<dbReference type="InterPro" id="IPR058163">
    <property type="entry name" value="LysR-type_TF_proteobact-type"/>
</dbReference>
<evidence type="ECO:0000256" key="5">
    <source>
        <dbReference type="ARBA" id="ARBA00023163"/>
    </source>
</evidence>
<dbReference type="AlphaFoldDB" id="A0A7C9RIU7"/>
<reference evidence="7" key="1">
    <citation type="submission" date="2020-02" db="EMBL/GenBank/DDBJ databases">
        <title>Draft genome sequence of Candidatus Afipia apatlaquensis IBT-C3, a potential strain for decolorization of textile dyes.</title>
        <authorList>
            <person name="Sanchez-Reyes A."/>
            <person name="Breton-Deval L."/>
            <person name="Mangelson H."/>
            <person name="Sanchez-Flores A."/>
        </authorList>
    </citation>
    <scope>NUCLEOTIDE SEQUENCE [LARGE SCALE GENOMIC DNA]</scope>
    <source>
        <strain evidence="7">IBT-C3</strain>
    </source>
</reference>
<dbReference type="Proteomes" id="UP000480266">
    <property type="component" value="Unassembled WGS sequence"/>
</dbReference>
<evidence type="ECO:0000259" key="6">
    <source>
        <dbReference type="PROSITE" id="PS50931"/>
    </source>
</evidence>
<evidence type="ECO:0000313" key="7">
    <source>
        <dbReference type="EMBL" id="NGX95776.1"/>
    </source>
</evidence>
<dbReference type="PANTHER" id="PTHR30537">
    <property type="entry name" value="HTH-TYPE TRANSCRIPTIONAL REGULATOR"/>
    <property type="match status" value="1"/>
</dbReference>
<organism evidence="7 8">
    <name type="scientific">Candidatus Afipia apatlaquensis</name>
    <dbReference type="NCBI Taxonomy" id="2712852"/>
    <lineage>
        <taxon>Bacteria</taxon>
        <taxon>Pseudomonadati</taxon>
        <taxon>Pseudomonadota</taxon>
        <taxon>Alphaproteobacteria</taxon>
        <taxon>Hyphomicrobiales</taxon>
        <taxon>Nitrobacteraceae</taxon>
        <taxon>Afipia</taxon>
    </lineage>
</organism>
<keyword evidence="4" id="KW-0238">DNA-binding</keyword>
<evidence type="ECO:0000256" key="3">
    <source>
        <dbReference type="ARBA" id="ARBA00023015"/>
    </source>
</evidence>
<feature type="domain" description="HTH lysR-type" evidence="6">
    <location>
        <begin position="1"/>
        <end position="59"/>
    </location>
</feature>
<dbReference type="FunFam" id="1.10.10.10:FF:000001">
    <property type="entry name" value="LysR family transcriptional regulator"/>
    <property type="match status" value="1"/>
</dbReference>
<dbReference type="Gene3D" id="1.10.10.10">
    <property type="entry name" value="Winged helix-like DNA-binding domain superfamily/Winged helix DNA-binding domain"/>
    <property type="match status" value="1"/>
</dbReference>
<dbReference type="Gene3D" id="3.40.190.290">
    <property type="match status" value="1"/>
</dbReference>
<dbReference type="Pfam" id="PF00126">
    <property type="entry name" value="HTH_1"/>
    <property type="match status" value="1"/>
</dbReference>
<evidence type="ECO:0000256" key="4">
    <source>
        <dbReference type="ARBA" id="ARBA00023125"/>
    </source>
</evidence>
<dbReference type="CDD" id="cd08422">
    <property type="entry name" value="PBP2_CrgA_like"/>
    <property type="match status" value="1"/>
</dbReference>
<dbReference type="EMBL" id="JAAMRR010000582">
    <property type="protein sequence ID" value="NGX95776.1"/>
    <property type="molecule type" value="Genomic_DNA"/>
</dbReference>
<dbReference type="GO" id="GO:0043565">
    <property type="term" value="F:sequence-specific DNA binding"/>
    <property type="evidence" value="ECO:0007669"/>
    <property type="project" value="TreeGrafter"/>
</dbReference>
<dbReference type="InterPro" id="IPR036390">
    <property type="entry name" value="WH_DNA-bd_sf"/>
</dbReference>
<keyword evidence="8" id="KW-1185">Reference proteome</keyword>
<keyword evidence="5" id="KW-0804">Transcription</keyword>
<protein>
    <submittedName>
        <fullName evidence="7">LysR family transcriptional regulator</fullName>
    </submittedName>
</protein>
<dbReference type="SUPFAM" id="SSF46785">
    <property type="entry name" value="Winged helix' DNA-binding domain"/>
    <property type="match status" value="1"/>
</dbReference>
<gene>
    <name evidence="7" type="ORF">G4V63_11255</name>
</gene>
<comment type="function">
    <text evidence="1">NodD regulates the expression of the nodABCFE genes which encode other nodulation proteins. NodD is also a negative regulator of its own expression. Binds flavonoids as inducers.</text>
</comment>
<evidence type="ECO:0000256" key="2">
    <source>
        <dbReference type="ARBA" id="ARBA00009437"/>
    </source>
</evidence>
<keyword evidence="3" id="KW-0805">Transcription regulation</keyword>
<dbReference type="PANTHER" id="PTHR30537:SF5">
    <property type="entry name" value="HTH-TYPE TRANSCRIPTIONAL ACTIVATOR TTDR-RELATED"/>
    <property type="match status" value="1"/>
</dbReference>
<dbReference type="InterPro" id="IPR005119">
    <property type="entry name" value="LysR_subst-bd"/>
</dbReference>
<name>A0A7C9RIU7_9BRAD</name>
<dbReference type="InterPro" id="IPR000847">
    <property type="entry name" value="LysR_HTH_N"/>
</dbReference>
<dbReference type="SUPFAM" id="SSF53850">
    <property type="entry name" value="Periplasmic binding protein-like II"/>
    <property type="match status" value="1"/>
</dbReference>